<evidence type="ECO:0000256" key="1">
    <source>
        <dbReference type="ARBA" id="ARBA00022737"/>
    </source>
</evidence>
<reference evidence="6 7" key="1">
    <citation type="submission" date="2014-02" db="EMBL/GenBank/DDBJ databases">
        <title>The genome sequence of Colletotrichum fioriniae PJ7.</title>
        <authorList>
            <person name="Baroncelli R."/>
            <person name="Thon M.R."/>
        </authorList>
    </citation>
    <scope>NUCLEOTIDE SEQUENCE [LARGE SCALE GENOMIC DNA]</scope>
    <source>
        <strain evidence="6 7">PJ7</strain>
    </source>
</reference>
<feature type="transmembrane region" description="Helical" evidence="5">
    <location>
        <begin position="180"/>
        <end position="199"/>
    </location>
</feature>
<evidence type="ECO:0000256" key="4">
    <source>
        <dbReference type="SAM" id="MobiDB-lite"/>
    </source>
</evidence>
<dbReference type="eggNOG" id="KOG4177">
    <property type="taxonomic scope" value="Eukaryota"/>
</dbReference>
<evidence type="ECO:0000313" key="6">
    <source>
        <dbReference type="EMBL" id="EXF81198.1"/>
    </source>
</evidence>
<feature type="repeat" description="ANK" evidence="3">
    <location>
        <begin position="1055"/>
        <end position="1087"/>
    </location>
</feature>
<dbReference type="Gene3D" id="1.25.40.20">
    <property type="entry name" value="Ankyrin repeat-containing domain"/>
    <property type="match status" value="3"/>
</dbReference>
<dbReference type="SUPFAM" id="SSF48403">
    <property type="entry name" value="Ankyrin repeat"/>
    <property type="match status" value="1"/>
</dbReference>
<keyword evidence="5" id="KW-0812">Transmembrane</keyword>
<dbReference type="HOGENOM" id="CLU_001887_1_0_1"/>
<feature type="region of interest" description="Disordered" evidence="4">
    <location>
        <begin position="134"/>
        <end position="168"/>
    </location>
</feature>
<keyword evidence="1" id="KW-0677">Repeat</keyword>
<dbReference type="Proteomes" id="UP000020467">
    <property type="component" value="Unassembled WGS sequence"/>
</dbReference>
<dbReference type="Pfam" id="PF00023">
    <property type="entry name" value="Ank"/>
    <property type="match status" value="1"/>
</dbReference>
<dbReference type="InterPro" id="IPR036770">
    <property type="entry name" value="Ankyrin_rpt-contain_sf"/>
</dbReference>
<organism evidence="6 7">
    <name type="scientific">Colletotrichum fioriniae PJ7</name>
    <dbReference type="NCBI Taxonomy" id="1445577"/>
    <lineage>
        <taxon>Eukaryota</taxon>
        <taxon>Fungi</taxon>
        <taxon>Dikarya</taxon>
        <taxon>Ascomycota</taxon>
        <taxon>Pezizomycotina</taxon>
        <taxon>Sordariomycetes</taxon>
        <taxon>Hypocreomycetidae</taxon>
        <taxon>Glomerellales</taxon>
        <taxon>Glomerellaceae</taxon>
        <taxon>Colletotrichum</taxon>
        <taxon>Colletotrichum acutatum species complex</taxon>
    </lineage>
</organism>
<feature type="repeat" description="ANK" evidence="3">
    <location>
        <begin position="1120"/>
        <end position="1152"/>
    </location>
</feature>
<dbReference type="OrthoDB" id="194358at2759"/>
<dbReference type="PROSITE" id="PS50297">
    <property type="entry name" value="ANK_REP_REGION"/>
    <property type="match status" value="2"/>
</dbReference>
<name>A0A010S900_9PEZI</name>
<evidence type="ECO:0000313" key="7">
    <source>
        <dbReference type="Proteomes" id="UP000020467"/>
    </source>
</evidence>
<accession>A0A010S900</accession>
<feature type="repeat" description="ANK" evidence="3">
    <location>
        <begin position="1252"/>
        <end position="1284"/>
    </location>
</feature>
<dbReference type="PANTHER" id="PTHR24126">
    <property type="entry name" value="ANKYRIN REPEAT, PH AND SEC7 DOMAIN CONTAINING PROTEIN SECG-RELATED"/>
    <property type="match status" value="1"/>
</dbReference>
<keyword evidence="5" id="KW-1133">Transmembrane helix</keyword>
<dbReference type="KEGG" id="cfj:CFIO01_08479"/>
<gene>
    <name evidence="6" type="ORF">CFIO01_08479</name>
</gene>
<dbReference type="PANTHER" id="PTHR24126:SF14">
    <property type="entry name" value="ANK_REP_REGION DOMAIN-CONTAINING PROTEIN"/>
    <property type="match status" value="1"/>
</dbReference>
<dbReference type="EMBL" id="JARH01000378">
    <property type="protein sequence ID" value="EXF81198.1"/>
    <property type="molecule type" value="Genomic_DNA"/>
</dbReference>
<keyword evidence="5" id="KW-0472">Membrane</keyword>
<keyword evidence="2 3" id="KW-0040">ANK repeat</keyword>
<feature type="repeat" description="ANK" evidence="3">
    <location>
        <begin position="1220"/>
        <end position="1252"/>
    </location>
</feature>
<keyword evidence="7" id="KW-1185">Reference proteome</keyword>
<dbReference type="InterPro" id="IPR002110">
    <property type="entry name" value="Ankyrin_rpt"/>
</dbReference>
<feature type="transmembrane region" description="Helical" evidence="5">
    <location>
        <begin position="350"/>
        <end position="372"/>
    </location>
</feature>
<evidence type="ECO:0000256" key="5">
    <source>
        <dbReference type="SAM" id="Phobius"/>
    </source>
</evidence>
<dbReference type="SMART" id="SM00248">
    <property type="entry name" value="ANK"/>
    <property type="match status" value="10"/>
</dbReference>
<feature type="transmembrane region" description="Helical" evidence="5">
    <location>
        <begin position="219"/>
        <end position="242"/>
    </location>
</feature>
<dbReference type="Pfam" id="PF12796">
    <property type="entry name" value="Ank_2"/>
    <property type="match status" value="3"/>
</dbReference>
<dbReference type="PROSITE" id="PS50088">
    <property type="entry name" value="ANK_REPEAT"/>
    <property type="match status" value="4"/>
</dbReference>
<feature type="transmembrane region" description="Helical" evidence="5">
    <location>
        <begin position="14"/>
        <end position="35"/>
    </location>
</feature>
<evidence type="ECO:0000256" key="2">
    <source>
        <dbReference type="ARBA" id="ARBA00023043"/>
    </source>
</evidence>
<sequence length="1342" mass="150554">MQFMSQSLGWADNIVLAMVPLGIITIVISAIRVGGPGFLKALIGRARENLAVAEQELMSSTSAEVCELWNGHEVVRCMGSAPVAEFICLLPESGVTDGVQVEVMPFDKVKNQYFAENESPGKLLRKAMSLNSSASTEQDKEKSSHSTNTPKSRIIITRNPRKSSPNITLNSHNITSRAELRIAAVWGVVLQLGLIAYAGCSVHYPSLGFLKDGEPVAQYAFPCHWVGTLLLVVGLLLCGHVVESSTIEEEFRPSHELTAELVWLQQTKTVSDQVFDSFAIYAKTKRSFITTSERRRGERKSPRPHLNQVVMPDIAPVNEKPGISLELEASIGTVVSLCGYIVQFCGLRGLHWSVSIAQLGAILLMAAVRAWVRRGLAGPPRSLQTRPGYELDWFATTFADIPNSPWIPGAKHKTLEWSIKSLQAHVNEFEEGVPQESSTVSTAHRIVMIRRDLAQLTSWQGPASAEAVSLARSIETTMNTLFRDAEQSNFTWSLAAHGGELIYFRLNRLEGKWNAHADELEAALSMWLFSVDELEKNEEINHQDIVGDKKDDKWLRVKGSPSRPGLRVLGSYTESLHRDLSWWMPSETARITRLSRLTNLPERGITTDATCKENYRVVGLGGSEIDRRQFGVEELPEFTVNMERRKDDKMDVSEFDWFSSIYERRGEEETQKTSPEIECNNSSHDVLVAEFHGPLKSLYAQDIFSSFFRAAVMTLKEPLEGPVETRPKHEAKADTNWKSFALHNDQLLKLAKNIEDTGLGNLSDVYLSIIPALSVENKLPGVSLIVDLAAENARYHERQQHWQQAGAVYLWLFRVAMTFSVENELSTLATVRIVDFLRQVSLASNLSGEQIQFNGHHDALHFMRAMCFLKRDLENEIRSALHGPLEVASTVLAILKLYEDQKRPWQCNLVEDYTLVSRNNSGYSKSTYRYHEKCRHTDLHETIWTEDYDRFTNAIRRGEDVNAKDILGWTPLHYGIHQYDLLMELIDRNRANVNVNARDLVEWTPLHYACKSGKELDEKVGHGVSRRQKISRGILCAVISRLIKEGANIDAQGRDGVAPIHCAAMTGFVEAVKILTETGANINILDAWGKTALHWAAFYGKRAAVEYLWKIANRALRDREVRTALHLAVISGKRKTAIWLVNNDADVMAKDRQGRIPLHQAAWDGMLDVVQLMCEKSPTAANTSDYAQPTPLRCAVENGQEAVVQWLLEHTRAEVNHKWQGDSLMLSAIRQNRAGVVEILIKHGASVTSRRYGRSLLHESILYGNEEITEMLLKAGADPLSARRGADQAEGDKMWWQRDQTAKTVRDPSLSTQQDSINQNLGQLAASITAKRPRPYMRGETA</sequence>
<protein>
    <submittedName>
        <fullName evidence="6">Uncharacterized protein</fullName>
    </submittedName>
</protein>
<evidence type="ECO:0000256" key="3">
    <source>
        <dbReference type="PROSITE-ProRule" id="PRU00023"/>
    </source>
</evidence>
<dbReference type="PRINTS" id="PR01415">
    <property type="entry name" value="ANKYRIN"/>
</dbReference>
<comment type="caution">
    <text evidence="6">The sequence shown here is derived from an EMBL/GenBank/DDBJ whole genome shotgun (WGS) entry which is preliminary data.</text>
</comment>
<proteinExistence type="predicted"/>